<dbReference type="PROSITE" id="PS51471">
    <property type="entry name" value="FE2OG_OXY"/>
    <property type="match status" value="1"/>
</dbReference>
<evidence type="ECO:0000256" key="4">
    <source>
        <dbReference type="ARBA" id="ARBA00022964"/>
    </source>
</evidence>
<keyword evidence="3" id="KW-0847">Vitamin C</keyword>
<evidence type="ECO:0000259" key="7">
    <source>
        <dbReference type="PROSITE" id="PS51471"/>
    </source>
</evidence>
<evidence type="ECO:0000313" key="9">
    <source>
        <dbReference type="Proteomes" id="UP001054902"/>
    </source>
</evidence>
<dbReference type="GO" id="GO:0008198">
    <property type="term" value="F:ferrous iron binding"/>
    <property type="evidence" value="ECO:0007669"/>
    <property type="project" value="TreeGrafter"/>
</dbReference>
<keyword evidence="2" id="KW-0479">Metal-binding</keyword>
<dbReference type="PANTHER" id="PTHR12907">
    <property type="entry name" value="EGL NINE HOMOLOG-RELATED"/>
    <property type="match status" value="1"/>
</dbReference>
<dbReference type="AlphaFoldDB" id="A0AAD3D3V2"/>
<dbReference type="PANTHER" id="PTHR12907:SF26">
    <property type="entry name" value="HIF PROLYL HYDROXYLASE, ISOFORM C"/>
    <property type="match status" value="1"/>
</dbReference>
<reference evidence="8 9" key="1">
    <citation type="journal article" date="2021" name="Sci. Rep.">
        <title>The genome of the diatom Chaetoceros tenuissimus carries an ancient integrated fragment of an extant virus.</title>
        <authorList>
            <person name="Hongo Y."/>
            <person name="Kimura K."/>
            <person name="Takaki Y."/>
            <person name="Yoshida Y."/>
            <person name="Baba S."/>
            <person name="Kobayashi G."/>
            <person name="Nagasaki K."/>
            <person name="Hano T."/>
            <person name="Tomaru Y."/>
        </authorList>
    </citation>
    <scope>NUCLEOTIDE SEQUENCE [LARGE SCALE GENOMIC DNA]</scope>
    <source>
        <strain evidence="8 9">NIES-3715</strain>
    </source>
</reference>
<dbReference type="InterPro" id="IPR051559">
    <property type="entry name" value="HIF_prolyl_hydroxylases"/>
</dbReference>
<organism evidence="8 9">
    <name type="scientific">Chaetoceros tenuissimus</name>
    <dbReference type="NCBI Taxonomy" id="426638"/>
    <lineage>
        <taxon>Eukaryota</taxon>
        <taxon>Sar</taxon>
        <taxon>Stramenopiles</taxon>
        <taxon>Ochrophyta</taxon>
        <taxon>Bacillariophyta</taxon>
        <taxon>Coscinodiscophyceae</taxon>
        <taxon>Chaetocerotophycidae</taxon>
        <taxon>Chaetocerotales</taxon>
        <taxon>Chaetocerotaceae</taxon>
        <taxon>Chaetoceros</taxon>
    </lineage>
</organism>
<comment type="cofactor">
    <cofactor evidence="1">
        <name>L-ascorbate</name>
        <dbReference type="ChEBI" id="CHEBI:38290"/>
    </cofactor>
</comment>
<accession>A0AAD3D3V2</accession>
<protein>
    <recommendedName>
        <fullName evidence="7">Fe2OG dioxygenase domain-containing protein</fullName>
    </recommendedName>
</protein>
<sequence>MFQATRSIFSQGLTKNHACVQNKTSILTRCFSSIEPREPVLNVEQFQQALLKHAPLISKSLVTQGFYATPEPFSVLSKEMITVMREQSINLRNEGRYEQSWSEKIDAVTGKVTRFDKQGVFACEPDGQDYDTAPDLILYMSVLLQTLPELLNVCQERAGDVNDDIEAFGLSMSSFNAKLAVTSPGGSVYPLHIDNPQGLQANDIRKLTCIIYLNPDYETGDGGELRIVSAVDEKIDIPPDGGRMVLFWSDEIPHEVLPTAPNADAGDSSKDRYALTLWIPTDNYQAIHNPRSKFSVLGDEVFSKNNS</sequence>
<dbReference type="Pfam" id="PF13640">
    <property type="entry name" value="2OG-FeII_Oxy_3"/>
    <property type="match status" value="1"/>
</dbReference>
<keyword evidence="9" id="KW-1185">Reference proteome</keyword>
<dbReference type="GO" id="GO:0071456">
    <property type="term" value="P:cellular response to hypoxia"/>
    <property type="evidence" value="ECO:0007669"/>
    <property type="project" value="TreeGrafter"/>
</dbReference>
<dbReference type="GO" id="GO:0031418">
    <property type="term" value="F:L-ascorbic acid binding"/>
    <property type="evidence" value="ECO:0007669"/>
    <property type="project" value="UniProtKB-KW"/>
</dbReference>
<dbReference type="SMART" id="SM00702">
    <property type="entry name" value="P4Hc"/>
    <property type="match status" value="1"/>
</dbReference>
<evidence type="ECO:0000256" key="1">
    <source>
        <dbReference type="ARBA" id="ARBA00001961"/>
    </source>
</evidence>
<evidence type="ECO:0000256" key="2">
    <source>
        <dbReference type="ARBA" id="ARBA00022723"/>
    </source>
</evidence>
<dbReference type="Gene3D" id="2.60.120.620">
    <property type="entry name" value="q2cbj1_9rhob like domain"/>
    <property type="match status" value="1"/>
</dbReference>
<dbReference type="InterPro" id="IPR005123">
    <property type="entry name" value="Oxoglu/Fe-dep_dioxygenase_dom"/>
</dbReference>
<dbReference type="Proteomes" id="UP001054902">
    <property type="component" value="Unassembled WGS sequence"/>
</dbReference>
<keyword evidence="6" id="KW-0408">Iron</keyword>
<evidence type="ECO:0000256" key="5">
    <source>
        <dbReference type="ARBA" id="ARBA00023002"/>
    </source>
</evidence>
<keyword evidence="5" id="KW-0560">Oxidoreductase</keyword>
<evidence type="ECO:0000313" key="8">
    <source>
        <dbReference type="EMBL" id="GFH56205.1"/>
    </source>
</evidence>
<gene>
    <name evidence="8" type="ORF">CTEN210_12681</name>
</gene>
<evidence type="ECO:0000256" key="3">
    <source>
        <dbReference type="ARBA" id="ARBA00022896"/>
    </source>
</evidence>
<comment type="caution">
    <text evidence="8">The sequence shown here is derived from an EMBL/GenBank/DDBJ whole genome shotgun (WGS) entry which is preliminary data.</text>
</comment>
<dbReference type="InterPro" id="IPR044862">
    <property type="entry name" value="Pro_4_hyd_alph_FE2OG_OXY"/>
</dbReference>
<name>A0AAD3D3V2_9STRA</name>
<dbReference type="InterPro" id="IPR006620">
    <property type="entry name" value="Pro_4_hyd_alph"/>
</dbReference>
<dbReference type="GO" id="GO:0031543">
    <property type="term" value="F:peptidyl-proline dioxygenase activity"/>
    <property type="evidence" value="ECO:0007669"/>
    <property type="project" value="TreeGrafter"/>
</dbReference>
<keyword evidence="4" id="KW-0223">Dioxygenase</keyword>
<evidence type="ECO:0000256" key="6">
    <source>
        <dbReference type="ARBA" id="ARBA00023004"/>
    </source>
</evidence>
<feature type="domain" description="Fe2OG dioxygenase" evidence="7">
    <location>
        <begin position="174"/>
        <end position="281"/>
    </location>
</feature>
<dbReference type="EMBL" id="BLLK01000051">
    <property type="protein sequence ID" value="GFH56205.1"/>
    <property type="molecule type" value="Genomic_DNA"/>
</dbReference>
<proteinExistence type="predicted"/>